<dbReference type="InterPro" id="IPR000182">
    <property type="entry name" value="GNAT_dom"/>
</dbReference>
<accession>A0ABT1S826</accession>
<dbReference type="Pfam" id="PF00583">
    <property type="entry name" value="Acetyltransf_1"/>
    <property type="match status" value="1"/>
</dbReference>
<dbReference type="Gene3D" id="3.40.630.30">
    <property type="match status" value="1"/>
</dbReference>
<dbReference type="Proteomes" id="UP001524478">
    <property type="component" value="Unassembled WGS sequence"/>
</dbReference>
<dbReference type="SUPFAM" id="SSF55729">
    <property type="entry name" value="Acyl-CoA N-acyltransferases (Nat)"/>
    <property type="match status" value="1"/>
</dbReference>
<name>A0ABT1S826_9FIRM</name>
<evidence type="ECO:0000313" key="3">
    <source>
        <dbReference type="Proteomes" id="UP001524478"/>
    </source>
</evidence>
<dbReference type="PROSITE" id="PS51186">
    <property type="entry name" value="GNAT"/>
    <property type="match status" value="1"/>
</dbReference>
<organism evidence="2 3">
    <name type="scientific">Tissierella carlieri</name>
    <dbReference type="NCBI Taxonomy" id="689904"/>
    <lineage>
        <taxon>Bacteria</taxon>
        <taxon>Bacillati</taxon>
        <taxon>Bacillota</taxon>
        <taxon>Tissierellia</taxon>
        <taxon>Tissierellales</taxon>
        <taxon>Tissierellaceae</taxon>
        <taxon>Tissierella</taxon>
    </lineage>
</organism>
<evidence type="ECO:0000259" key="1">
    <source>
        <dbReference type="PROSITE" id="PS51186"/>
    </source>
</evidence>
<dbReference type="RefSeq" id="WP_256310825.1">
    <property type="nucleotide sequence ID" value="NZ_JANGAC010000003.1"/>
</dbReference>
<dbReference type="InterPro" id="IPR016181">
    <property type="entry name" value="Acyl_CoA_acyltransferase"/>
</dbReference>
<reference evidence="2 3" key="1">
    <citation type="submission" date="2022-06" db="EMBL/GenBank/DDBJ databases">
        <title>Isolation of gut microbiota from human fecal samples.</title>
        <authorList>
            <person name="Pamer E.G."/>
            <person name="Barat B."/>
            <person name="Waligurski E."/>
            <person name="Medina S."/>
            <person name="Paddock L."/>
            <person name="Mostad J."/>
        </authorList>
    </citation>
    <scope>NUCLEOTIDE SEQUENCE [LARGE SCALE GENOMIC DNA]</scope>
    <source>
        <strain evidence="2 3">DFI.7.95</strain>
    </source>
</reference>
<gene>
    <name evidence="2" type="ORF">NE686_05995</name>
</gene>
<sequence length="299" mass="34174">MEIKFRNYTNQTGITEDYHKVRAFFTRLGYAEFTYTRWDWMATHGYLDKSAVNRIGLWEDNDKIVGVATFDCQLGQSFCLTLPEYTFLKKEMLLYAINNLSRDGKFGITIGDTDLEFQNIAANLGFIATVQKENDAIFYLDKTSTDYNLPEGFYITTMKETYDIYQYGRVLWKGFNHELNGEGDFKFSKEDEQAGKEEMIRPNVDLNLKVAVVAPDGNFVSYCGMWYDPEVGYAVVEPVATDPDYRKMGLGKAAVLEGIKRVGKLGAKTALVGSSQQFYYSIGFRPFATSTIWEKKPKE</sequence>
<proteinExistence type="predicted"/>
<dbReference type="CDD" id="cd04301">
    <property type="entry name" value="NAT_SF"/>
    <property type="match status" value="1"/>
</dbReference>
<feature type="domain" description="N-acetyltransferase" evidence="1">
    <location>
        <begin position="162"/>
        <end position="299"/>
    </location>
</feature>
<dbReference type="EMBL" id="JANGAC010000003">
    <property type="protein sequence ID" value="MCQ4922625.1"/>
    <property type="molecule type" value="Genomic_DNA"/>
</dbReference>
<protein>
    <submittedName>
        <fullName evidence="2">GNAT family N-acetyltransferase</fullName>
        <ecNumber evidence="2">2.3.1.-</ecNumber>
    </submittedName>
</protein>
<dbReference type="EC" id="2.3.1.-" evidence="2"/>
<evidence type="ECO:0000313" key="2">
    <source>
        <dbReference type="EMBL" id="MCQ4922625.1"/>
    </source>
</evidence>
<comment type="caution">
    <text evidence="2">The sequence shown here is derived from an EMBL/GenBank/DDBJ whole genome shotgun (WGS) entry which is preliminary data.</text>
</comment>
<keyword evidence="2" id="KW-0012">Acyltransferase</keyword>
<keyword evidence="2" id="KW-0808">Transferase</keyword>
<dbReference type="GO" id="GO:0016746">
    <property type="term" value="F:acyltransferase activity"/>
    <property type="evidence" value="ECO:0007669"/>
    <property type="project" value="UniProtKB-KW"/>
</dbReference>
<keyword evidence="3" id="KW-1185">Reference proteome</keyword>